<evidence type="ECO:0000256" key="6">
    <source>
        <dbReference type="ARBA" id="ARBA00023002"/>
    </source>
</evidence>
<dbReference type="InterPro" id="IPR006076">
    <property type="entry name" value="FAD-dep_OxRdtase"/>
</dbReference>
<dbReference type="KEGG" id="lak:106153536"/>
<protein>
    <submittedName>
        <fullName evidence="10">D-aspartate oxidase</fullName>
    </submittedName>
</protein>
<keyword evidence="6" id="KW-0560">Oxidoreductase</keyword>
<reference evidence="10" key="1">
    <citation type="submission" date="2025-08" db="UniProtKB">
        <authorList>
            <consortium name="RefSeq"/>
        </authorList>
    </citation>
    <scope>IDENTIFICATION</scope>
    <source>
        <tissue evidence="10">Gonads</tissue>
    </source>
</reference>
<feature type="binding site" evidence="7">
    <location>
        <position position="170"/>
    </location>
    <ligand>
        <name>FAD</name>
        <dbReference type="ChEBI" id="CHEBI:57692"/>
    </ligand>
</feature>
<feature type="binding site" evidence="7">
    <location>
        <position position="187"/>
    </location>
    <ligand>
        <name>FAD</name>
        <dbReference type="ChEBI" id="CHEBI:57692"/>
    </ligand>
</feature>
<dbReference type="SUPFAM" id="SSF51971">
    <property type="entry name" value="Nucleotide-binding domain"/>
    <property type="match status" value="1"/>
</dbReference>
<feature type="binding site" evidence="7">
    <location>
        <position position="281"/>
    </location>
    <ligand>
        <name>D-dopa</name>
        <dbReference type="ChEBI" id="CHEBI:149689"/>
    </ligand>
</feature>
<keyword evidence="9" id="KW-1185">Reference proteome</keyword>
<comment type="subcellular location">
    <subcellularLocation>
        <location evidence="2">Peroxisome matrix</location>
    </subcellularLocation>
</comment>
<dbReference type="InParanoid" id="A0A1S3HBS0"/>
<evidence type="ECO:0000256" key="3">
    <source>
        <dbReference type="ARBA" id="ARBA00006730"/>
    </source>
</evidence>
<dbReference type="GO" id="GO:0003884">
    <property type="term" value="F:D-amino-acid oxidase activity"/>
    <property type="evidence" value="ECO:0007669"/>
    <property type="project" value="InterPro"/>
</dbReference>
<dbReference type="GO" id="GO:0005782">
    <property type="term" value="C:peroxisomal matrix"/>
    <property type="evidence" value="ECO:0007669"/>
    <property type="project" value="UniProtKB-SubCell"/>
</dbReference>
<dbReference type="GeneID" id="106153536"/>
<evidence type="ECO:0000259" key="8">
    <source>
        <dbReference type="Pfam" id="PF01266"/>
    </source>
</evidence>
<dbReference type="Gene3D" id="3.40.50.720">
    <property type="entry name" value="NAD(P)-binding Rossmann-like Domain"/>
    <property type="match status" value="1"/>
</dbReference>
<dbReference type="PANTHER" id="PTHR11530:SF11">
    <property type="entry name" value="D-ASPARTATE OXIDASE"/>
    <property type="match status" value="1"/>
</dbReference>
<evidence type="ECO:0000256" key="1">
    <source>
        <dbReference type="ARBA" id="ARBA00001974"/>
    </source>
</evidence>
<evidence type="ECO:0000256" key="5">
    <source>
        <dbReference type="ARBA" id="ARBA00022827"/>
    </source>
</evidence>
<dbReference type="InterPro" id="IPR006181">
    <property type="entry name" value="D-amino_acid_oxidase_CS"/>
</dbReference>
<dbReference type="PROSITE" id="PS00677">
    <property type="entry name" value="DAO"/>
    <property type="match status" value="1"/>
</dbReference>
<dbReference type="RefSeq" id="XP_013382966.1">
    <property type="nucleotide sequence ID" value="XM_013527512.1"/>
</dbReference>
<dbReference type="Pfam" id="PF01266">
    <property type="entry name" value="DAO"/>
    <property type="match status" value="1"/>
</dbReference>
<evidence type="ECO:0000313" key="10">
    <source>
        <dbReference type="RefSeq" id="XP_013382966.1"/>
    </source>
</evidence>
<sequence>MANIAVIGAGVVGLSTAVNIIESVPDARVTIYADRWSPDTTSDGAAGCFVPKFEGPMYPMGIDLERFKIWARDSFRHYDTLAHSADSSEAGVFVLSGYELYSKLENVSPYNGTELMYNYRELTKEEMKRFPPKYKVGYFVTTLIAECQRYLPWLLKRFKSKGGHVVQHRVKTLQQFCGQYNLVVNCTGIGARELLGDTVLKPMRGQVMRVKAPWIRHFTYTDSNCYIYPGRDAVVLGGVRQYDENSLEVNEKDKASILKNCLEMVPSLKDAEFKYDWVGLRPSRKPVRVEFEEMKFGDDILKVVHNYGHGAIGISLSWGTAVEATHLVMKALGKFSTSKL</sequence>
<keyword evidence="5 7" id="KW-0274">FAD</keyword>
<proteinExistence type="inferred from homology"/>
<comment type="similarity">
    <text evidence="3">Belongs to the DAMOX/DASOX family.</text>
</comment>
<evidence type="ECO:0000256" key="4">
    <source>
        <dbReference type="ARBA" id="ARBA00022630"/>
    </source>
</evidence>
<dbReference type="Proteomes" id="UP000085678">
    <property type="component" value="Unplaced"/>
</dbReference>
<dbReference type="PIRSF" id="PIRSF000189">
    <property type="entry name" value="D-aa_oxidase"/>
    <property type="match status" value="1"/>
</dbReference>
<dbReference type="OMA" id="AVRGQTM"/>
<dbReference type="GO" id="GO:0019478">
    <property type="term" value="P:D-amino acid catabolic process"/>
    <property type="evidence" value="ECO:0007669"/>
    <property type="project" value="TreeGrafter"/>
</dbReference>
<evidence type="ECO:0000313" key="9">
    <source>
        <dbReference type="Proteomes" id="UP000085678"/>
    </source>
</evidence>
<dbReference type="GO" id="GO:0071949">
    <property type="term" value="F:FAD binding"/>
    <property type="evidence" value="ECO:0007669"/>
    <property type="project" value="InterPro"/>
</dbReference>
<dbReference type="STRING" id="7574.A0A1S3HBS0"/>
<dbReference type="Gene3D" id="3.30.9.10">
    <property type="entry name" value="D-Amino Acid Oxidase, subunit A, domain 2"/>
    <property type="match status" value="1"/>
</dbReference>
<dbReference type="FunCoup" id="A0A1S3HBS0">
    <property type="interactions" value="194"/>
</dbReference>
<dbReference type="AlphaFoldDB" id="A0A1S3HBS0"/>
<feature type="domain" description="FAD dependent oxidoreductase" evidence="8">
    <location>
        <begin position="4"/>
        <end position="326"/>
    </location>
</feature>
<feature type="binding site" evidence="7">
    <location>
        <position position="226"/>
    </location>
    <ligand>
        <name>D-dopa</name>
        <dbReference type="ChEBI" id="CHEBI:149689"/>
    </ligand>
</feature>
<comment type="cofactor">
    <cofactor evidence="1 7">
        <name>FAD</name>
        <dbReference type="ChEBI" id="CHEBI:57692"/>
    </cofactor>
</comment>
<accession>A0A1S3HBS0</accession>
<name>A0A1S3HBS0_LINAN</name>
<evidence type="ECO:0000256" key="7">
    <source>
        <dbReference type="PIRSR" id="PIRSR000189-1"/>
    </source>
</evidence>
<feature type="binding site" evidence="7">
    <location>
        <begin position="41"/>
        <end position="42"/>
    </location>
    <ligand>
        <name>FAD</name>
        <dbReference type="ChEBI" id="CHEBI:57692"/>
    </ligand>
</feature>
<organism evidence="9 10">
    <name type="scientific">Lingula anatina</name>
    <name type="common">Brachiopod</name>
    <name type="synonym">Lingula unguis</name>
    <dbReference type="NCBI Taxonomy" id="7574"/>
    <lineage>
        <taxon>Eukaryota</taxon>
        <taxon>Metazoa</taxon>
        <taxon>Spiralia</taxon>
        <taxon>Lophotrochozoa</taxon>
        <taxon>Brachiopoda</taxon>
        <taxon>Linguliformea</taxon>
        <taxon>Lingulata</taxon>
        <taxon>Lingulida</taxon>
        <taxon>Linguloidea</taxon>
        <taxon>Lingulidae</taxon>
        <taxon>Lingula</taxon>
    </lineage>
</organism>
<evidence type="ECO:0000256" key="2">
    <source>
        <dbReference type="ARBA" id="ARBA00004253"/>
    </source>
</evidence>
<dbReference type="SUPFAM" id="SSF54373">
    <property type="entry name" value="FAD-linked reductases, C-terminal domain"/>
    <property type="match status" value="1"/>
</dbReference>
<feature type="binding site" evidence="7">
    <location>
        <begin position="34"/>
        <end position="35"/>
    </location>
    <ligand>
        <name>FAD</name>
        <dbReference type="ChEBI" id="CHEBI:57692"/>
    </ligand>
</feature>
<dbReference type="InterPro" id="IPR023209">
    <property type="entry name" value="DAO"/>
</dbReference>
<keyword evidence="4" id="KW-0285">Flavoprotein</keyword>
<dbReference type="PANTHER" id="PTHR11530">
    <property type="entry name" value="D-AMINO ACID OXIDASE"/>
    <property type="match status" value="1"/>
</dbReference>
<gene>
    <name evidence="10" type="primary">LOC106153536</name>
</gene>
<dbReference type="OrthoDB" id="2015447at2759"/>